<feature type="domain" description="DC1" evidence="3">
    <location>
        <begin position="120"/>
        <end position="169"/>
    </location>
</feature>
<dbReference type="Proteomes" id="UP001161247">
    <property type="component" value="Chromosome 8"/>
</dbReference>
<organism evidence="4 5">
    <name type="scientific">Oldenlandia corymbosa var. corymbosa</name>
    <dbReference type="NCBI Taxonomy" id="529605"/>
    <lineage>
        <taxon>Eukaryota</taxon>
        <taxon>Viridiplantae</taxon>
        <taxon>Streptophyta</taxon>
        <taxon>Embryophyta</taxon>
        <taxon>Tracheophyta</taxon>
        <taxon>Spermatophyta</taxon>
        <taxon>Magnoliopsida</taxon>
        <taxon>eudicotyledons</taxon>
        <taxon>Gunneridae</taxon>
        <taxon>Pentapetalae</taxon>
        <taxon>asterids</taxon>
        <taxon>lamiids</taxon>
        <taxon>Gentianales</taxon>
        <taxon>Rubiaceae</taxon>
        <taxon>Rubioideae</taxon>
        <taxon>Spermacoceae</taxon>
        <taxon>Hedyotis-Oldenlandia complex</taxon>
        <taxon>Oldenlandia</taxon>
    </lineage>
</organism>
<protein>
    <submittedName>
        <fullName evidence="4">OLC1v1016210C1</fullName>
    </submittedName>
</protein>
<dbReference type="Pfam" id="PF03107">
    <property type="entry name" value="C1_2"/>
    <property type="match status" value="2"/>
</dbReference>
<evidence type="ECO:0000256" key="2">
    <source>
        <dbReference type="SAM" id="MobiDB-lite"/>
    </source>
</evidence>
<dbReference type="EMBL" id="OX459125">
    <property type="protein sequence ID" value="CAI9115329.1"/>
    <property type="molecule type" value="Genomic_DNA"/>
</dbReference>
<dbReference type="PANTHER" id="PTHR47841:SF3">
    <property type="entry name" value="OS09G0492800 PROTEIN"/>
    <property type="match status" value="1"/>
</dbReference>
<evidence type="ECO:0000259" key="3">
    <source>
        <dbReference type="Pfam" id="PF03107"/>
    </source>
</evidence>
<keyword evidence="5" id="KW-1185">Reference proteome</keyword>
<dbReference type="CDD" id="cd00029">
    <property type="entry name" value="C1"/>
    <property type="match status" value="1"/>
</dbReference>
<evidence type="ECO:0000256" key="1">
    <source>
        <dbReference type="ARBA" id="ARBA00022737"/>
    </source>
</evidence>
<gene>
    <name evidence="4" type="ORF">OLC1_LOCUS21878</name>
</gene>
<reference evidence="4" key="1">
    <citation type="submission" date="2023-03" db="EMBL/GenBank/DDBJ databases">
        <authorList>
            <person name="Julca I."/>
        </authorList>
    </citation>
    <scope>NUCLEOTIDE SEQUENCE</scope>
</reference>
<sequence length="328" mass="35584">MNPRTQMQLPGSPPYHCYYSVSSEPRSASTVTSNGPKKIPPHVDFPTSPQSADGSAGEEVIIQHYSHPNHHLAQTTIFADLFVCGGCKEYGAGKRFSCQECNFQLHDFCALAPPTLKAHPLHPQHQLVFHSRPKQAGLSWPKCDACGKSIKGFTFRCRACSFQMHPCCAMLSTEMIFPPLPWEAHSSNGHLHSLKLLPPGTQLNISSTTSTNSSGNNNTIGAAVCGECKMKRTAGRIYRCTTCNYHLHAVCAKAMINGLRANGMTAPEKPNKSMMLGTAARLASQVVIEFIGGLIEGVGEGVGQVLVQSMARGRRRRGRAPTDRPQTS</sequence>
<dbReference type="PANTHER" id="PTHR47841">
    <property type="entry name" value="DIACYLGLYCEROL KINASE THETA-LIKE-RELATED"/>
    <property type="match status" value="1"/>
</dbReference>
<accession>A0AAV1E568</accession>
<dbReference type="AlphaFoldDB" id="A0AAV1E568"/>
<evidence type="ECO:0000313" key="4">
    <source>
        <dbReference type="EMBL" id="CAI9115329.1"/>
    </source>
</evidence>
<proteinExistence type="predicted"/>
<dbReference type="InterPro" id="IPR046349">
    <property type="entry name" value="C1-like_sf"/>
</dbReference>
<name>A0AAV1E568_OLDCO</name>
<evidence type="ECO:0000313" key="5">
    <source>
        <dbReference type="Proteomes" id="UP001161247"/>
    </source>
</evidence>
<dbReference type="SUPFAM" id="SSF57889">
    <property type="entry name" value="Cysteine-rich domain"/>
    <property type="match status" value="1"/>
</dbReference>
<dbReference type="InterPro" id="IPR004146">
    <property type="entry name" value="DC1"/>
</dbReference>
<feature type="region of interest" description="Disordered" evidence="2">
    <location>
        <begin position="28"/>
        <end position="54"/>
    </location>
</feature>
<keyword evidence="1" id="KW-0677">Repeat</keyword>
<feature type="domain" description="DC1" evidence="3">
    <location>
        <begin position="66"/>
        <end position="110"/>
    </location>
</feature>